<dbReference type="PRINTS" id="PR00162">
    <property type="entry name" value="RIESKE"/>
</dbReference>
<evidence type="ECO:0000313" key="12">
    <source>
        <dbReference type="Proteomes" id="UP000198677"/>
    </source>
</evidence>
<dbReference type="AlphaFoldDB" id="A0A1H7LMA4"/>
<evidence type="ECO:0000256" key="5">
    <source>
        <dbReference type="ARBA" id="ARBA00023004"/>
    </source>
</evidence>
<evidence type="ECO:0000256" key="1">
    <source>
        <dbReference type="ARBA" id="ARBA00002494"/>
    </source>
</evidence>
<dbReference type="InterPro" id="IPR014349">
    <property type="entry name" value="Rieske_Fe-S_prot"/>
</dbReference>
<dbReference type="PROSITE" id="PS51296">
    <property type="entry name" value="RIESKE"/>
    <property type="match status" value="1"/>
</dbReference>
<evidence type="ECO:0000256" key="8">
    <source>
        <dbReference type="ARBA" id="ARBA00029586"/>
    </source>
</evidence>
<dbReference type="EMBL" id="FOAW01000005">
    <property type="protein sequence ID" value="SEL00122.1"/>
    <property type="molecule type" value="Genomic_DNA"/>
</dbReference>
<keyword evidence="5" id="KW-0408">Iron</keyword>
<evidence type="ECO:0000259" key="10">
    <source>
        <dbReference type="PROSITE" id="PS51296"/>
    </source>
</evidence>
<dbReference type="GO" id="GO:0004497">
    <property type="term" value="F:monooxygenase activity"/>
    <property type="evidence" value="ECO:0007669"/>
    <property type="project" value="UniProtKB-ARBA"/>
</dbReference>
<sequence>MSDVDQAVAMPRRAFLAATCATGCLAVAGCSTGVAAVGKDRSTEPARIAVSEVPVGGGIVLAEHQLVLTQPEPGVFRAFAAVCTHQGCLVSEVSDGTINCACHGSRFSIADGSVVRTPAREALAGYAVTRTGDMLTVE</sequence>
<evidence type="ECO:0000256" key="2">
    <source>
        <dbReference type="ARBA" id="ARBA00015816"/>
    </source>
</evidence>
<evidence type="ECO:0000256" key="4">
    <source>
        <dbReference type="ARBA" id="ARBA00022723"/>
    </source>
</evidence>
<dbReference type="PROSITE" id="PS51318">
    <property type="entry name" value="TAT"/>
    <property type="match status" value="1"/>
</dbReference>
<evidence type="ECO:0000256" key="3">
    <source>
        <dbReference type="ARBA" id="ARBA00022714"/>
    </source>
</evidence>
<keyword evidence="3" id="KW-0001">2Fe-2S</keyword>
<keyword evidence="12" id="KW-1185">Reference proteome</keyword>
<protein>
    <recommendedName>
        <fullName evidence="2">Cytochrome bc1 complex Rieske iron-sulfur subunit</fullName>
    </recommendedName>
    <alternativeName>
        <fullName evidence="8">Cytochrome bc1 reductase complex subunit QcrA</fullName>
    </alternativeName>
</protein>
<gene>
    <name evidence="11" type="ORF">SAMN05444583_10597</name>
</gene>
<evidence type="ECO:0000313" key="11">
    <source>
        <dbReference type="EMBL" id="SEL00122.1"/>
    </source>
</evidence>
<proteinExistence type="predicted"/>
<dbReference type="InterPro" id="IPR017941">
    <property type="entry name" value="Rieske_2Fe-2S"/>
</dbReference>
<dbReference type="Pfam" id="PF00355">
    <property type="entry name" value="Rieske"/>
    <property type="match status" value="1"/>
</dbReference>
<evidence type="ECO:0000256" key="7">
    <source>
        <dbReference type="ARBA" id="ARBA00023157"/>
    </source>
</evidence>
<dbReference type="GO" id="GO:0016020">
    <property type="term" value="C:membrane"/>
    <property type="evidence" value="ECO:0007669"/>
    <property type="project" value="InterPro"/>
</dbReference>
<evidence type="ECO:0000256" key="9">
    <source>
        <dbReference type="ARBA" id="ARBA00034078"/>
    </source>
</evidence>
<organism evidence="11 12">
    <name type="scientific">Rhodococcus maanshanensis</name>
    <dbReference type="NCBI Taxonomy" id="183556"/>
    <lineage>
        <taxon>Bacteria</taxon>
        <taxon>Bacillati</taxon>
        <taxon>Actinomycetota</taxon>
        <taxon>Actinomycetes</taxon>
        <taxon>Mycobacteriales</taxon>
        <taxon>Nocardiaceae</taxon>
        <taxon>Rhodococcus</taxon>
    </lineage>
</organism>
<keyword evidence="6" id="KW-0411">Iron-sulfur</keyword>
<dbReference type="InterPro" id="IPR005805">
    <property type="entry name" value="Rieske_Fe-S_prot_C"/>
</dbReference>
<comment type="function">
    <text evidence="1">Iron-sulfur subunit of the cytochrome bc1 complex, an essential component of the respiratory electron transport chain required for ATP synthesis. The bc1 complex catalyzes the oxidation of menaquinol and the reduction of cytochrome c in the respiratory chain. The bc1 complex operates through a Q-cycle mechanism that couples electron transfer to generation of the proton gradient that drives ATP synthesis.</text>
</comment>
<reference evidence="12" key="1">
    <citation type="submission" date="2016-10" db="EMBL/GenBank/DDBJ databases">
        <authorList>
            <person name="Varghese N."/>
            <person name="Submissions S."/>
        </authorList>
    </citation>
    <scope>NUCLEOTIDE SEQUENCE [LARGE SCALE GENOMIC DNA]</scope>
    <source>
        <strain evidence="12">DSM 44675</strain>
    </source>
</reference>
<dbReference type="GO" id="GO:0051537">
    <property type="term" value="F:2 iron, 2 sulfur cluster binding"/>
    <property type="evidence" value="ECO:0007669"/>
    <property type="project" value="UniProtKB-KW"/>
</dbReference>
<dbReference type="InterPro" id="IPR036922">
    <property type="entry name" value="Rieske_2Fe-2S_sf"/>
</dbReference>
<dbReference type="OrthoDB" id="25106at2"/>
<name>A0A1H7LMA4_9NOCA</name>
<feature type="domain" description="Rieske" evidence="10">
    <location>
        <begin position="45"/>
        <end position="137"/>
    </location>
</feature>
<evidence type="ECO:0000256" key="6">
    <source>
        <dbReference type="ARBA" id="ARBA00023014"/>
    </source>
</evidence>
<dbReference type="Proteomes" id="UP000198677">
    <property type="component" value="Unassembled WGS sequence"/>
</dbReference>
<dbReference type="GO" id="GO:0016705">
    <property type="term" value="F:oxidoreductase activity, acting on paired donors, with incorporation or reduction of molecular oxygen"/>
    <property type="evidence" value="ECO:0007669"/>
    <property type="project" value="UniProtKB-ARBA"/>
</dbReference>
<dbReference type="InterPro" id="IPR006311">
    <property type="entry name" value="TAT_signal"/>
</dbReference>
<dbReference type="RefSeq" id="WP_072749818.1">
    <property type="nucleotide sequence ID" value="NZ_FOAW01000005.1"/>
</dbReference>
<dbReference type="Gene3D" id="2.102.10.10">
    <property type="entry name" value="Rieske [2Fe-2S] iron-sulphur domain"/>
    <property type="match status" value="1"/>
</dbReference>
<keyword evidence="4" id="KW-0479">Metal-binding</keyword>
<dbReference type="GO" id="GO:0046872">
    <property type="term" value="F:metal ion binding"/>
    <property type="evidence" value="ECO:0007669"/>
    <property type="project" value="UniProtKB-KW"/>
</dbReference>
<comment type="cofactor">
    <cofactor evidence="9">
        <name>[2Fe-2S] cluster</name>
        <dbReference type="ChEBI" id="CHEBI:190135"/>
    </cofactor>
</comment>
<keyword evidence="7" id="KW-1015">Disulfide bond</keyword>
<accession>A0A1H7LMA4</accession>
<dbReference type="PANTHER" id="PTHR10134">
    <property type="entry name" value="CYTOCHROME B-C1 COMPLEX SUBUNIT RIESKE, MITOCHONDRIAL"/>
    <property type="match status" value="1"/>
</dbReference>
<dbReference type="CDD" id="cd03467">
    <property type="entry name" value="Rieske"/>
    <property type="match status" value="1"/>
</dbReference>
<dbReference type="SUPFAM" id="SSF50022">
    <property type="entry name" value="ISP domain"/>
    <property type="match status" value="1"/>
</dbReference>